<dbReference type="GO" id="GO:0015035">
    <property type="term" value="F:protein-disulfide reductase activity"/>
    <property type="evidence" value="ECO:0007669"/>
    <property type="project" value="UniProtKB-UniRule"/>
</dbReference>
<dbReference type="InterPro" id="IPR005746">
    <property type="entry name" value="Thioredoxin"/>
</dbReference>
<feature type="site" description="Contributes to redox potential value" evidence="9">
    <location>
        <position position="32"/>
    </location>
</feature>
<organism evidence="12 13">
    <name type="scientific">Candidatus Blautia stercorigallinarum</name>
    <dbReference type="NCBI Taxonomy" id="2838501"/>
    <lineage>
        <taxon>Bacteria</taxon>
        <taxon>Bacillati</taxon>
        <taxon>Bacillota</taxon>
        <taxon>Clostridia</taxon>
        <taxon>Lachnospirales</taxon>
        <taxon>Lachnospiraceae</taxon>
        <taxon>Blautia</taxon>
    </lineage>
</organism>
<feature type="site" description="Deprotonates C-terminal active site Cys" evidence="9">
    <location>
        <position position="25"/>
    </location>
</feature>
<dbReference type="PIRSF" id="PIRSF000077">
    <property type="entry name" value="Thioredoxin"/>
    <property type="match status" value="1"/>
</dbReference>
<dbReference type="CDD" id="cd02947">
    <property type="entry name" value="TRX_family"/>
    <property type="match status" value="1"/>
</dbReference>
<gene>
    <name evidence="12" type="primary">trxA</name>
    <name evidence="12" type="ORF">H9747_05690</name>
</gene>
<evidence type="ECO:0000256" key="9">
    <source>
        <dbReference type="PIRSR" id="PIRSR000077-1"/>
    </source>
</evidence>
<keyword evidence="5 10" id="KW-1015">Disulfide bond</keyword>
<comment type="similarity">
    <text evidence="1 8">Belongs to the thioredoxin family.</text>
</comment>
<evidence type="ECO:0000313" key="13">
    <source>
        <dbReference type="Proteomes" id="UP000886814"/>
    </source>
</evidence>
<dbReference type="EMBL" id="DXIQ01000033">
    <property type="protein sequence ID" value="HIV38479.1"/>
    <property type="molecule type" value="Genomic_DNA"/>
</dbReference>
<evidence type="ECO:0000256" key="2">
    <source>
        <dbReference type="ARBA" id="ARBA00020570"/>
    </source>
</evidence>
<evidence type="ECO:0000256" key="1">
    <source>
        <dbReference type="ARBA" id="ARBA00008987"/>
    </source>
</evidence>
<dbReference type="Pfam" id="PF00085">
    <property type="entry name" value="Thioredoxin"/>
    <property type="match status" value="1"/>
</dbReference>
<dbReference type="NCBIfam" id="TIGR01068">
    <property type="entry name" value="thioredoxin"/>
    <property type="match status" value="1"/>
</dbReference>
<keyword evidence="4" id="KW-0249">Electron transport</keyword>
<evidence type="ECO:0000259" key="11">
    <source>
        <dbReference type="PROSITE" id="PS51352"/>
    </source>
</evidence>
<comment type="caution">
    <text evidence="12">The sequence shown here is derived from an EMBL/GenBank/DDBJ whole genome shotgun (WGS) entry which is preliminary data.</text>
</comment>
<proteinExistence type="inferred from homology"/>
<dbReference type="Gene3D" id="3.40.30.10">
    <property type="entry name" value="Glutaredoxin"/>
    <property type="match status" value="1"/>
</dbReference>
<dbReference type="Proteomes" id="UP000886814">
    <property type="component" value="Unassembled WGS sequence"/>
</dbReference>
<sequence length="106" mass="12074">MAVLHVSENEFQKEVLESEKPVLLDFFATWCGPCKMLGQVLDELDKEQENFRIVKVDIDENPDLAARWQVSSVPSLFFIKDGEVKDSAVGFFPKPRLLQKMTEAVS</sequence>
<dbReference type="InterPro" id="IPR013766">
    <property type="entry name" value="Thioredoxin_domain"/>
</dbReference>
<keyword evidence="3" id="KW-0813">Transport</keyword>
<dbReference type="PROSITE" id="PS51352">
    <property type="entry name" value="THIOREDOXIN_2"/>
    <property type="match status" value="1"/>
</dbReference>
<keyword evidence="6 10" id="KW-0676">Redox-active center</keyword>
<reference evidence="12" key="2">
    <citation type="submission" date="2021-04" db="EMBL/GenBank/DDBJ databases">
        <authorList>
            <person name="Gilroy R."/>
        </authorList>
    </citation>
    <scope>NUCLEOTIDE SEQUENCE</scope>
    <source>
        <strain evidence="12">CHK195-9823</strain>
    </source>
</reference>
<evidence type="ECO:0000256" key="8">
    <source>
        <dbReference type="PIRNR" id="PIRNR000077"/>
    </source>
</evidence>
<dbReference type="InterPro" id="IPR036249">
    <property type="entry name" value="Thioredoxin-like_sf"/>
</dbReference>
<evidence type="ECO:0000256" key="10">
    <source>
        <dbReference type="PIRSR" id="PIRSR000077-4"/>
    </source>
</evidence>
<evidence type="ECO:0000256" key="7">
    <source>
        <dbReference type="NCBIfam" id="TIGR01068"/>
    </source>
</evidence>
<reference evidence="12" key="1">
    <citation type="journal article" date="2021" name="PeerJ">
        <title>Extensive microbial diversity within the chicken gut microbiome revealed by metagenomics and culture.</title>
        <authorList>
            <person name="Gilroy R."/>
            <person name="Ravi A."/>
            <person name="Getino M."/>
            <person name="Pursley I."/>
            <person name="Horton D.L."/>
            <person name="Alikhan N.F."/>
            <person name="Baker D."/>
            <person name="Gharbi K."/>
            <person name="Hall N."/>
            <person name="Watson M."/>
            <person name="Adriaenssens E.M."/>
            <person name="Foster-Nyarko E."/>
            <person name="Jarju S."/>
            <person name="Secka A."/>
            <person name="Antonio M."/>
            <person name="Oren A."/>
            <person name="Chaudhuri R.R."/>
            <person name="La Ragione R."/>
            <person name="Hildebrand F."/>
            <person name="Pallen M.J."/>
        </authorList>
    </citation>
    <scope>NUCLEOTIDE SEQUENCE</scope>
    <source>
        <strain evidence="12">CHK195-9823</strain>
    </source>
</reference>
<feature type="active site" description="Nucleophile" evidence="9">
    <location>
        <position position="34"/>
    </location>
</feature>
<feature type="domain" description="Thioredoxin" evidence="11">
    <location>
        <begin position="1"/>
        <end position="106"/>
    </location>
</feature>
<evidence type="ECO:0000256" key="6">
    <source>
        <dbReference type="ARBA" id="ARBA00023284"/>
    </source>
</evidence>
<dbReference type="SUPFAM" id="SSF52833">
    <property type="entry name" value="Thioredoxin-like"/>
    <property type="match status" value="1"/>
</dbReference>
<dbReference type="PANTHER" id="PTHR45663:SF11">
    <property type="entry name" value="GEO12009P1"/>
    <property type="match status" value="1"/>
</dbReference>
<accession>A0A9D1PC14</accession>
<evidence type="ECO:0000256" key="3">
    <source>
        <dbReference type="ARBA" id="ARBA00022448"/>
    </source>
</evidence>
<evidence type="ECO:0000256" key="4">
    <source>
        <dbReference type="ARBA" id="ARBA00022982"/>
    </source>
</evidence>
<dbReference type="InterPro" id="IPR017937">
    <property type="entry name" value="Thioredoxin_CS"/>
</dbReference>
<evidence type="ECO:0000256" key="5">
    <source>
        <dbReference type="ARBA" id="ARBA00023157"/>
    </source>
</evidence>
<feature type="disulfide bond" description="Redox-active" evidence="10">
    <location>
        <begin position="31"/>
        <end position="34"/>
    </location>
</feature>
<dbReference type="GO" id="GO:0005737">
    <property type="term" value="C:cytoplasm"/>
    <property type="evidence" value="ECO:0007669"/>
    <property type="project" value="TreeGrafter"/>
</dbReference>
<protein>
    <recommendedName>
        <fullName evidence="2 7">Thioredoxin</fullName>
    </recommendedName>
</protein>
<feature type="site" description="Contributes to redox potential value" evidence="9">
    <location>
        <position position="33"/>
    </location>
</feature>
<dbReference type="PRINTS" id="PR00421">
    <property type="entry name" value="THIOREDOXIN"/>
</dbReference>
<name>A0A9D1PC14_9FIRM</name>
<dbReference type="AlphaFoldDB" id="A0A9D1PC14"/>
<dbReference type="PANTHER" id="PTHR45663">
    <property type="entry name" value="GEO12009P1"/>
    <property type="match status" value="1"/>
</dbReference>
<feature type="active site" description="Nucleophile" evidence="9">
    <location>
        <position position="31"/>
    </location>
</feature>
<dbReference type="PROSITE" id="PS00194">
    <property type="entry name" value="THIOREDOXIN_1"/>
    <property type="match status" value="1"/>
</dbReference>
<evidence type="ECO:0000313" key="12">
    <source>
        <dbReference type="EMBL" id="HIV38479.1"/>
    </source>
</evidence>
<dbReference type="FunFam" id="3.40.30.10:FF:000001">
    <property type="entry name" value="Thioredoxin"/>
    <property type="match status" value="1"/>
</dbReference>